<evidence type="ECO:0000256" key="2">
    <source>
        <dbReference type="ARBA" id="ARBA00022676"/>
    </source>
</evidence>
<dbReference type="PANTHER" id="PTHR43630">
    <property type="entry name" value="POLY-BETA-1,6-N-ACETYL-D-GLUCOSAMINE SYNTHASE"/>
    <property type="match status" value="1"/>
</dbReference>
<dbReference type="Pfam" id="PF00535">
    <property type="entry name" value="Glycos_transf_2"/>
    <property type="match status" value="1"/>
</dbReference>
<keyword evidence="7" id="KW-1185">Reference proteome</keyword>
<feature type="transmembrane region" description="Helical" evidence="4">
    <location>
        <begin position="319"/>
        <end position="339"/>
    </location>
</feature>
<dbReference type="InterPro" id="IPR029044">
    <property type="entry name" value="Nucleotide-diphossugar_trans"/>
</dbReference>
<evidence type="ECO:0000256" key="4">
    <source>
        <dbReference type="SAM" id="Phobius"/>
    </source>
</evidence>
<evidence type="ECO:0000313" key="7">
    <source>
        <dbReference type="Proteomes" id="UP000001822"/>
    </source>
</evidence>
<proteinExistence type="inferred from homology"/>
<name>A0A6N4SQ41_CYTH3</name>
<feature type="domain" description="Glycosyltransferase 2-like" evidence="5">
    <location>
        <begin position="29"/>
        <end position="159"/>
    </location>
</feature>
<sequence length="349" mass="39251">MSVAYLLLLLCSIPFRKTLPETISSEGVTVLIAAHNERENLSQFLPSVLNQSYPLFEIIVVCDRCTDGTVSYLKSLSNKNLRIIEVNGKTQGVHPKKAALQTGIKAARYDWILLTDADCRAASDGWISGMMAAKEDKAICLGISMYEKRPGFLNTFIQFETLFTAFQYTGWAILGKPYMAVGRNLLYSKQLFINTGGFGKYGGHLGGDDDLLIQRLATGRNTTVCINTESFTLSRPAEGFSVWWRQKHRHLHAGKKYPIGVLINLCIYPVCSTIFYAGIIYSGISFNFAEIMLFYILRTCIFISIFVCMGRKWNVPVSIFFLPIAEIVYLIYLLFAGLYNTAVPIKKWK</sequence>
<dbReference type="InterPro" id="IPR001173">
    <property type="entry name" value="Glyco_trans_2-like"/>
</dbReference>
<feature type="transmembrane region" description="Helical" evidence="4">
    <location>
        <begin position="257"/>
        <end position="281"/>
    </location>
</feature>
<comment type="similarity">
    <text evidence="1">Belongs to the glycosyltransferase 2 family.</text>
</comment>
<evidence type="ECO:0000259" key="5">
    <source>
        <dbReference type="Pfam" id="PF00535"/>
    </source>
</evidence>
<protein>
    <submittedName>
        <fullName evidence="6">B-glycosyltransferase-related protein, glycosyltransferase family 2 protein</fullName>
    </submittedName>
</protein>
<reference evidence="6 7" key="1">
    <citation type="journal article" date="2007" name="Appl. Environ. Microbiol.">
        <title>Genome sequence of the cellulolytic gliding bacterium Cytophaga hutchinsonii.</title>
        <authorList>
            <person name="Xie G."/>
            <person name="Bruce D.C."/>
            <person name="Challacombe J.F."/>
            <person name="Chertkov O."/>
            <person name="Detter J.C."/>
            <person name="Gilna P."/>
            <person name="Han C.S."/>
            <person name="Lucas S."/>
            <person name="Misra M."/>
            <person name="Myers G.L."/>
            <person name="Richardson P."/>
            <person name="Tapia R."/>
            <person name="Thayer N."/>
            <person name="Thompson L.S."/>
            <person name="Brettin T.S."/>
            <person name="Henrissat B."/>
            <person name="Wilson D.B."/>
            <person name="McBride M.J."/>
        </authorList>
    </citation>
    <scope>NUCLEOTIDE SEQUENCE [LARGE SCALE GENOMIC DNA]</scope>
    <source>
        <strain evidence="7">ATCC 33406 / DSM 1761 / CIP 103989 / NBRC 15051 / NCIMB 9469 / D465</strain>
    </source>
</reference>
<organism evidence="6 7">
    <name type="scientific">Cytophaga hutchinsonii (strain ATCC 33406 / DSM 1761 / CIP 103989 / NBRC 15051 / NCIMB 9469 / D465)</name>
    <dbReference type="NCBI Taxonomy" id="269798"/>
    <lineage>
        <taxon>Bacteria</taxon>
        <taxon>Pseudomonadati</taxon>
        <taxon>Bacteroidota</taxon>
        <taxon>Cytophagia</taxon>
        <taxon>Cytophagales</taxon>
        <taxon>Cytophagaceae</taxon>
        <taxon>Cytophaga</taxon>
    </lineage>
</organism>
<dbReference type="AlphaFoldDB" id="A0A6N4SQ41"/>
<keyword evidence="4" id="KW-0812">Transmembrane</keyword>
<accession>A0A6N4SQ41</accession>
<dbReference type="EMBL" id="CP000383">
    <property type="protein sequence ID" value="ABG58471.1"/>
    <property type="molecule type" value="Genomic_DNA"/>
</dbReference>
<dbReference type="Proteomes" id="UP000001822">
    <property type="component" value="Chromosome"/>
</dbReference>
<keyword evidence="3" id="KW-0808">Transferase</keyword>
<dbReference type="SUPFAM" id="SSF53448">
    <property type="entry name" value="Nucleotide-diphospho-sugar transferases"/>
    <property type="match status" value="1"/>
</dbReference>
<evidence type="ECO:0000313" key="6">
    <source>
        <dbReference type="EMBL" id="ABG58471.1"/>
    </source>
</evidence>
<gene>
    <name evidence="6" type="ordered locus">CHU_1196</name>
</gene>
<keyword evidence="4" id="KW-1133">Transmembrane helix</keyword>
<evidence type="ECO:0000256" key="1">
    <source>
        <dbReference type="ARBA" id="ARBA00006739"/>
    </source>
</evidence>
<dbReference type="PANTHER" id="PTHR43630:SF1">
    <property type="entry name" value="POLY-BETA-1,6-N-ACETYL-D-GLUCOSAMINE SYNTHASE"/>
    <property type="match status" value="1"/>
</dbReference>
<dbReference type="Gene3D" id="3.90.550.10">
    <property type="entry name" value="Spore Coat Polysaccharide Biosynthesis Protein SpsA, Chain A"/>
    <property type="match status" value="1"/>
</dbReference>
<evidence type="ECO:0000256" key="3">
    <source>
        <dbReference type="ARBA" id="ARBA00022679"/>
    </source>
</evidence>
<keyword evidence="4" id="KW-0472">Membrane</keyword>
<dbReference type="KEGG" id="chu:CHU_1196"/>
<keyword evidence="2" id="KW-0328">Glycosyltransferase</keyword>
<dbReference type="GO" id="GO:0016757">
    <property type="term" value="F:glycosyltransferase activity"/>
    <property type="evidence" value="ECO:0007669"/>
    <property type="project" value="UniProtKB-KW"/>
</dbReference>
<feature type="transmembrane region" description="Helical" evidence="4">
    <location>
        <begin position="293"/>
        <end position="313"/>
    </location>
</feature>